<accession>A0ABT6Y3Z6</accession>
<organism evidence="3 4">
    <name type="scientific">Flectobacillus roseus</name>
    <dbReference type="NCBI Taxonomy" id="502259"/>
    <lineage>
        <taxon>Bacteria</taxon>
        <taxon>Pseudomonadati</taxon>
        <taxon>Bacteroidota</taxon>
        <taxon>Cytophagia</taxon>
        <taxon>Cytophagales</taxon>
        <taxon>Flectobacillaceae</taxon>
        <taxon>Flectobacillus</taxon>
    </lineage>
</organism>
<feature type="chain" id="PRO_5045172354" description="Ig-like domain-containing protein" evidence="1">
    <location>
        <begin position="28"/>
        <end position="424"/>
    </location>
</feature>
<evidence type="ECO:0000259" key="2">
    <source>
        <dbReference type="PROSITE" id="PS50835"/>
    </source>
</evidence>
<feature type="signal peptide" evidence="1">
    <location>
        <begin position="1"/>
        <end position="27"/>
    </location>
</feature>
<gene>
    <name evidence="3" type="ORF">QM524_03610</name>
</gene>
<dbReference type="EMBL" id="JASHIF010000002">
    <property type="protein sequence ID" value="MDI9858292.1"/>
    <property type="molecule type" value="Genomic_DNA"/>
</dbReference>
<feature type="domain" description="Ig-like" evidence="2">
    <location>
        <begin position="149"/>
        <end position="232"/>
    </location>
</feature>
<proteinExistence type="predicted"/>
<sequence length="424" mass="45696">MTAKHLFFQKISLILYLTFAVSLVSYGQCPTPPPVWDVEYNVDVTAVCGNTNNITILVRVVEDTNAENVYFPGPKDASCFILPSGWSFISATRGGTEKEFNTTVRKWTVVLQPSAYSSGVAKVRSGYGCTLGNNYYSEWHNFTIRRVVPNPVITSTGSAQTFSNGVLLCSPTNFTVNSSGATSYLWQNSGGVSANGSTSSSAYITATSSGTISVTSFNSFCNVQSSGSANISVGYGVPSNVSFTADGDGGSFINMCSGNSKFLSVNANFSSSYNFQLLNGSASLLYYGGNTASFTAYNTGTYRIEASASNCFGSGSNTKYINVINCSSSAYTVGPNPASSSISVTYEKDTPTDLMPDNIKLFDSKMTEYFSEDIKSNIKSKKITGYAIEIDVSKIPRGEYYLHITNKNHPETDKRLEKLKVILQ</sequence>
<name>A0ABT6Y3Z6_9BACT</name>
<comment type="caution">
    <text evidence="3">The sequence shown here is derived from an EMBL/GenBank/DDBJ whole genome shotgun (WGS) entry which is preliminary data.</text>
</comment>
<evidence type="ECO:0000256" key="1">
    <source>
        <dbReference type="SAM" id="SignalP"/>
    </source>
</evidence>
<keyword evidence="1" id="KW-0732">Signal</keyword>
<dbReference type="RefSeq" id="WP_283343531.1">
    <property type="nucleotide sequence ID" value="NZ_JASHIF010000002.1"/>
</dbReference>
<dbReference type="PROSITE" id="PS50835">
    <property type="entry name" value="IG_LIKE"/>
    <property type="match status" value="1"/>
</dbReference>
<dbReference type="Proteomes" id="UP001236507">
    <property type="component" value="Unassembled WGS sequence"/>
</dbReference>
<protein>
    <recommendedName>
        <fullName evidence="2">Ig-like domain-containing protein</fullName>
    </recommendedName>
</protein>
<keyword evidence="4" id="KW-1185">Reference proteome</keyword>
<reference evidence="3 4" key="1">
    <citation type="submission" date="2023-05" db="EMBL/GenBank/DDBJ databases">
        <title>Novel species of genus Flectobacillus isolated from stream in China.</title>
        <authorList>
            <person name="Lu H."/>
        </authorList>
    </citation>
    <scope>NUCLEOTIDE SEQUENCE [LARGE SCALE GENOMIC DNA]</scope>
    <source>
        <strain evidence="3 4">KCTC 42575</strain>
    </source>
</reference>
<evidence type="ECO:0000313" key="4">
    <source>
        <dbReference type="Proteomes" id="UP001236507"/>
    </source>
</evidence>
<evidence type="ECO:0000313" key="3">
    <source>
        <dbReference type="EMBL" id="MDI9858292.1"/>
    </source>
</evidence>
<dbReference type="InterPro" id="IPR007110">
    <property type="entry name" value="Ig-like_dom"/>
</dbReference>